<feature type="signal peptide" evidence="2">
    <location>
        <begin position="1"/>
        <end position="17"/>
    </location>
</feature>
<dbReference type="Proteomes" id="UP001140217">
    <property type="component" value="Unassembled WGS sequence"/>
</dbReference>
<sequence length="123" mass="11715">MSPRNVVLALALALVAAASPSPGPGGNGGSGGAEVGYAPPNAALAAQLYAQNNRDGQLAHGARAGADPSTQGLDDSSQSPYSQGQSQGQGRDDKSPAAAAASPGLLVHVLAAGCAAGALSSIV</sequence>
<organism evidence="3 4">
    <name type="scientific">Coemansia javaensis</name>
    <dbReference type="NCBI Taxonomy" id="2761396"/>
    <lineage>
        <taxon>Eukaryota</taxon>
        <taxon>Fungi</taxon>
        <taxon>Fungi incertae sedis</taxon>
        <taxon>Zoopagomycota</taxon>
        <taxon>Kickxellomycotina</taxon>
        <taxon>Kickxellomycetes</taxon>
        <taxon>Kickxellales</taxon>
        <taxon>Kickxellaceae</taxon>
        <taxon>Coemansia</taxon>
    </lineage>
</organism>
<evidence type="ECO:0000256" key="1">
    <source>
        <dbReference type="SAM" id="MobiDB-lite"/>
    </source>
</evidence>
<proteinExistence type="predicted"/>
<name>A0A9W8HHC0_9FUNG</name>
<keyword evidence="2" id="KW-0732">Signal</keyword>
<keyword evidence="4" id="KW-1185">Reference proteome</keyword>
<protein>
    <submittedName>
        <fullName evidence="3">Uncharacterized protein</fullName>
    </submittedName>
</protein>
<feature type="region of interest" description="Disordered" evidence="1">
    <location>
        <begin position="55"/>
        <end position="99"/>
    </location>
</feature>
<feature type="region of interest" description="Disordered" evidence="1">
    <location>
        <begin position="18"/>
        <end position="37"/>
    </location>
</feature>
<feature type="chain" id="PRO_5040977252" evidence="2">
    <location>
        <begin position="18"/>
        <end position="123"/>
    </location>
</feature>
<gene>
    <name evidence="3" type="ORF">H4R18_001396</name>
</gene>
<reference evidence="3" key="1">
    <citation type="submission" date="2022-07" db="EMBL/GenBank/DDBJ databases">
        <title>Phylogenomic reconstructions and comparative analyses of Kickxellomycotina fungi.</title>
        <authorList>
            <person name="Reynolds N.K."/>
            <person name="Stajich J.E."/>
            <person name="Barry K."/>
            <person name="Grigoriev I.V."/>
            <person name="Crous P."/>
            <person name="Smith M.E."/>
        </authorList>
    </citation>
    <scope>NUCLEOTIDE SEQUENCE</scope>
    <source>
        <strain evidence="3">NBRC 105414</strain>
    </source>
</reference>
<dbReference type="EMBL" id="JANBUL010000035">
    <property type="protein sequence ID" value="KAJ2784004.1"/>
    <property type="molecule type" value="Genomic_DNA"/>
</dbReference>
<evidence type="ECO:0000256" key="2">
    <source>
        <dbReference type="SAM" id="SignalP"/>
    </source>
</evidence>
<feature type="compositionally biased region" description="Low complexity" evidence="1">
    <location>
        <begin position="76"/>
        <end position="89"/>
    </location>
</feature>
<evidence type="ECO:0000313" key="4">
    <source>
        <dbReference type="Proteomes" id="UP001140217"/>
    </source>
</evidence>
<accession>A0A9W8HHC0</accession>
<dbReference type="AlphaFoldDB" id="A0A9W8HHC0"/>
<comment type="caution">
    <text evidence="3">The sequence shown here is derived from an EMBL/GenBank/DDBJ whole genome shotgun (WGS) entry which is preliminary data.</text>
</comment>
<feature type="compositionally biased region" description="Gly residues" evidence="1">
    <location>
        <begin position="24"/>
        <end position="34"/>
    </location>
</feature>
<evidence type="ECO:0000313" key="3">
    <source>
        <dbReference type="EMBL" id="KAJ2784004.1"/>
    </source>
</evidence>